<protein>
    <recommendedName>
        <fullName evidence="3">2,4-dienoyl-CoA reductase [(3E)-enoyl-CoA-producing]</fullName>
        <ecNumber evidence="3">1.3.1.124</ecNumber>
    </recommendedName>
</protein>
<feature type="compositionally biased region" description="Basic residues" evidence="6">
    <location>
        <begin position="285"/>
        <end position="296"/>
    </location>
</feature>
<evidence type="ECO:0000256" key="6">
    <source>
        <dbReference type="SAM" id="MobiDB-lite"/>
    </source>
</evidence>
<evidence type="ECO:0000313" key="7">
    <source>
        <dbReference type="EMBL" id="KAJ0406427.1"/>
    </source>
</evidence>
<feature type="region of interest" description="Disordered" evidence="6">
    <location>
        <begin position="277"/>
        <end position="296"/>
    </location>
</feature>
<dbReference type="PANTHER" id="PTHR43296:SF2">
    <property type="entry name" value="PEROXISOMAL 2,4-DIENOYL-COA REDUCTASE [(3E)-ENOYL-COA-PRODUCING]"/>
    <property type="match status" value="1"/>
</dbReference>
<dbReference type="SUPFAM" id="SSF51735">
    <property type="entry name" value="NAD(P)-binding Rossmann-fold domains"/>
    <property type="match status" value="1"/>
</dbReference>
<dbReference type="Gene3D" id="3.40.50.720">
    <property type="entry name" value="NAD(P)-binding Rossmann-like Domain"/>
    <property type="match status" value="1"/>
</dbReference>
<evidence type="ECO:0000256" key="4">
    <source>
        <dbReference type="ARBA" id="ARBA00048009"/>
    </source>
</evidence>
<evidence type="ECO:0000313" key="8">
    <source>
        <dbReference type="Proteomes" id="UP001209570"/>
    </source>
</evidence>
<dbReference type="EMBL" id="JAKCXM010000033">
    <property type="protein sequence ID" value="KAJ0406427.1"/>
    <property type="molecule type" value="Genomic_DNA"/>
</dbReference>
<dbReference type="PANTHER" id="PTHR43296">
    <property type="entry name" value="PEROXISOMAL 2,4-DIENOYL-COA REDUCTASE"/>
    <property type="match status" value="1"/>
</dbReference>
<keyword evidence="1" id="KW-0521">NADP</keyword>
<dbReference type="GO" id="GO:0008670">
    <property type="term" value="F:2,4-dienoyl-CoA reductase (NADPH) activity"/>
    <property type="evidence" value="ECO:0007669"/>
    <property type="project" value="InterPro"/>
</dbReference>
<keyword evidence="2" id="KW-0560">Oxidoreductase</keyword>
<evidence type="ECO:0000256" key="5">
    <source>
        <dbReference type="ARBA" id="ARBA00048340"/>
    </source>
</evidence>
<dbReference type="InterPro" id="IPR036291">
    <property type="entry name" value="NAD(P)-bd_dom_sf"/>
</dbReference>
<organism evidence="7 8">
    <name type="scientific">Pythium insidiosum</name>
    <name type="common">Pythiosis disease agent</name>
    <dbReference type="NCBI Taxonomy" id="114742"/>
    <lineage>
        <taxon>Eukaryota</taxon>
        <taxon>Sar</taxon>
        <taxon>Stramenopiles</taxon>
        <taxon>Oomycota</taxon>
        <taxon>Peronosporomycetes</taxon>
        <taxon>Pythiales</taxon>
        <taxon>Pythiaceae</taxon>
        <taxon>Pythium</taxon>
    </lineage>
</organism>
<sequence length="296" mass="30940">MDSASIARTFRPDVLEGRVALVTGGGSGICQEVAIKLAEYGAKVAVMGRREAALAETVALIKSKGKQAIAVAGDVRSEQDAAAAVRRVVETFGRLDVLVNGAAGNFLALAEQLSTNAFRTVMEIDAVGTFNMSRNAFEALKASGDACIINISATLHLPATWYQVHASAAKAAVDSITRSLALEWGTFGIRVNGVAPGPIADTTGTTKLAGDVDPEQLKEFLKEGIPLGRAGTKCDIAAAVLFLVSPAGSFATGDTMIVDGANYLFKPALMPRDVVSSWSKQMEKKSRKPATGKAKL</sequence>
<keyword evidence="8" id="KW-1185">Reference proteome</keyword>
<comment type="caution">
    <text evidence="7">The sequence shown here is derived from an EMBL/GenBank/DDBJ whole genome shotgun (WGS) entry which is preliminary data.</text>
</comment>
<evidence type="ECO:0000256" key="3">
    <source>
        <dbReference type="ARBA" id="ARBA00026117"/>
    </source>
</evidence>
<dbReference type="Proteomes" id="UP001209570">
    <property type="component" value="Unassembled WGS sequence"/>
</dbReference>
<dbReference type="PRINTS" id="PR00080">
    <property type="entry name" value="SDRFAMILY"/>
</dbReference>
<dbReference type="FunFam" id="3.40.50.720:FF:000084">
    <property type="entry name" value="Short-chain dehydrogenase reductase"/>
    <property type="match status" value="1"/>
</dbReference>
<name>A0AAD5LQR3_PYTIN</name>
<evidence type="ECO:0000256" key="1">
    <source>
        <dbReference type="ARBA" id="ARBA00022857"/>
    </source>
</evidence>
<comment type="catalytic activity">
    <reaction evidence="5">
        <text>a (2E,4Z)-dienoyl-CoA + NADPH + H(+) = a 4,5-saturated-(3E)-enoyl-CoA + NADP(+)</text>
        <dbReference type="Rhea" id="RHEA:61892"/>
        <dbReference type="ChEBI" id="CHEBI:15378"/>
        <dbReference type="ChEBI" id="CHEBI:57783"/>
        <dbReference type="ChEBI" id="CHEBI:58349"/>
        <dbReference type="ChEBI" id="CHEBI:85099"/>
        <dbReference type="ChEBI" id="CHEBI:85493"/>
        <dbReference type="EC" id="1.3.1.124"/>
    </reaction>
</comment>
<dbReference type="CDD" id="cd05369">
    <property type="entry name" value="TER_DECR_SDR_a"/>
    <property type="match status" value="1"/>
</dbReference>
<dbReference type="PRINTS" id="PR00081">
    <property type="entry name" value="GDHRDH"/>
</dbReference>
<dbReference type="GO" id="GO:0005777">
    <property type="term" value="C:peroxisome"/>
    <property type="evidence" value="ECO:0007669"/>
    <property type="project" value="TreeGrafter"/>
</dbReference>
<dbReference type="InterPro" id="IPR045017">
    <property type="entry name" value="DECR2-like"/>
</dbReference>
<comment type="catalytic activity">
    <reaction evidence="4">
        <text>a (2E,4E)-dienoyl-CoA + NADPH + H(+) = a 4,5-saturated-(3E)-enoyl-CoA + NADP(+)</text>
        <dbReference type="Rhea" id="RHEA:45912"/>
        <dbReference type="ChEBI" id="CHEBI:15378"/>
        <dbReference type="ChEBI" id="CHEBI:57783"/>
        <dbReference type="ChEBI" id="CHEBI:58349"/>
        <dbReference type="ChEBI" id="CHEBI:85101"/>
        <dbReference type="ChEBI" id="CHEBI:85493"/>
        <dbReference type="EC" id="1.3.1.124"/>
    </reaction>
</comment>
<dbReference type="EC" id="1.3.1.124" evidence="3"/>
<gene>
    <name evidence="7" type="ORF">P43SY_007035</name>
</gene>
<dbReference type="AlphaFoldDB" id="A0AAD5LQR3"/>
<dbReference type="Pfam" id="PF13561">
    <property type="entry name" value="adh_short_C2"/>
    <property type="match status" value="1"/>
</dbReference>
<reference evidence="7" key="1">
    <citation type="submission" date="2021-12" db="EMBL/GenBank/DDBJ databases">
        <title>Prjna785345.</title>
        <authorList>
            <person name="Rujirawat T."/>
            <person name="Krajaejun T."/>
        </authorList>
    </citation>
    <scope>NUCLEOTIDE SEQUENCE</scope>
    <source>
        <strain evidence="7">Pi057C3</strain>
    </source>
</reference>
<dbReference type="InterPro" id="IPR002347">
    <property type="entry name" value="SDR_fam"/>
</dbReference>
<proteinExistence type="predicted"/>
<accession>A0AAD5LQR3</accession>
<dbReference type="GO" id="GO:0009062">
    <property type="term" value="P:fatty acid catabolic process"/>
    <property type="evidence" value="ECO:0007669"/>
    <property type="project" value="InterPro"/>
</dbReference>
<evidence type="ECO:0000256" key="2">
    <source>
        <dbReference type="ARBA" id="ARBA00023002"/>
    </source>
</evidence>